<dbReference type="GeneID" id="31675620"/>
<organism evidence="2 3">
    <name type="scientific">Ferroplasma acidiphilum</name>
    <dbReference type="NCBI Taxonomy" id="74969"/>
    <lineage>
        <taxon>Archaea</taxon>
        <taxon>Methanobacteriati</taxon>
        <taxon>Thermoplasmatota</taxon>
        <taxon>Thermoplasmata</taxon>
        <taxon>Thermoplasmatales</taxon>
        <taxon>Ferroplasmaceae</taxon>
        <taxon>Ferroplasma</taxon>
    </lineage>
</organism>
<evidence type="ECO:0000313" key="3">
    <source>
        <dbReference type="Proteomes" id="UP000192050"/>
    </source>
</evidence>
<keyword evidence="1" id="KW-1133">Transmembrane helix</keyword>
<dbReference type="AlphaFoldDB" id="A0A1V0N1S2"/>
<feature type="transmembrane region" description="Helical" evidence="1">
    <location>
        <begin position="97"/>
        <end position="115"/>
    </location>
</feature>
<dbReference type="RefSeq" id="WP_081141344.1">
    <property type="nucleotide sequence ID" value="NZ_CP015363.1"/>
</dbReference>
<name>A0A1V0N1S2_9ARCH</name>
<reference evidence="2 3" key="1">
    <citation type="submission" date="2011-10" db="EMBL/GenBank/DDBJ databases">
        <title>Metabolic and evolutionary patterns in the extreme acidophile Ferroplasma acidiphilum.</title>
        <authorList>
            <person name="Golyshina O.V."/>
            <person name="Kozyavkin S.A."/>
            <person name="Tatusov R.L."/>
            <person name="Slesarev A.I."/>
            <person name="Golyshin P.N."/>
        </authorList>
    </citation>
    <scope>NUCLEOTIDE SEQUENCE [LARGE SCALE GENOMIC DNA]</scope>
    <source>
        <strain evidence="3">Y</strain>
    </source>
</reference>
<sequence>MANPGQNPRQNPKKNEEPLFEEPKFDKRQYLTYERERAKAIISVFITGALIGLLSGELEIYGYWYISIILIIVVIYFLRSIITLFKIAIPKQTTHKLLMYLELIITWLVFWIIALNPPLHVVSGPEVIDLEYMHNGNWTKLSETDKQYELLGGHSFQLRYFTNYKYNITGITIQEHGKLINNTYDRSTGYVSFNLTAPTAKSTESINITENSRVTTHETITFLGIS</sequence>
<evidence type="ECO:0000313" key="2">
    <source>
        <dbReference type="EMBL" id="ARD84041.1"/>
    </source>
</evidence>
<keyword evidence="3" id="KW-1185">Reference proteome</keyword>
<dbReference type="OrthoDB" id="57101at2157"/>
<dbReference type="STRING" id="74969.FAD_0108"/>
<dbReference type="Proteomes" id="UP000192050">
    <property type="component" value="Chromosome"/>
</dbReference>
<accession>A0A1V0N1S2</accession>
<proteinExistence type="predicted"/>
<keyword evidence="1" id="KW-0812">Transmembrane</keyword>
<dbReference type="EMBL" id="CP015363">
    <property type="protein sequence ID" value="ARD84041.1"/>
    <property type="molecule type" value="Genomic_DNA"/>
</dbReference>
<protein>
    <submittedName>
        <fullName evidence="2">Uncharacterized protein</fullName>
    </submittedName>
</protein>
<keyword evidence="1" id="KW-0472">Membrane</keyword>
<gene>
    <name evidence="2" type="ORF">FAD_0108</name>
</gene>
<dbReference type="KEGG" id="fai:FAD_0108"/>
<feature type="transmembrane region" description="Helical" evidence="1">
    <location>
        <begin position="62"/>
        <end position="85"/>
    </location>
</feature>
<evidence type="ECO:0000256" key="1">
    <source>
        <dbReference type="SAM" id="Phobius"/>
    </source>
</evidence>
<feature type="transmembrane region" description="Helical" evidence="1">
    <location>
        <begin position="38"/>
        <end position="56"/>
    </location>
</feature>